<name>A0A1F7V6X8_9BACT</name>
<protein>
    <recommendedName>
        <fullName evidence="4">DUF5673 domain-containing protein</fullName>
    </recommendedName>
</protein>
<evidence type="ECO:0008006" key="4">
    <source>
        <dbReference type="Google" id="ProtNLM"/>
    </source>
</evidence>
<dbReference type="EMBL" id="MGEM01000002">
    <property type="protein sequence ID" value="OGL85714.1"/>
    <property type="molecule type" value="Genomic_DNA"/>
</dbReference>
<comment type="caution">
    <text evidence="2">The sequence shown here is derived from an EMBL/GenBank/DDBJ whole genome shotgun (WGS) entry which is preliminary data.</text>
</comment>
<evidence type="ECO:0000313" key="2">
    <source>
        <dbReference type="EMBL" id="OGL85714.1"/>
    </source>
</evidence>
<reference evidence="2 3" key="1">
    <citation type="journal article" date="2016" name="Nat. Commun.">
        <title>Thousands of microbial genomes shed light on interconnected biogeochemical processes in an aquifer system.</title>
        <authorList>
            <person name="Anantharaman K."/>
            <person name="Brown C.T."/>
            <person name="Hug L.A."/>
            <person name="Sharon I."/>
            <person name="Castelle C.J."/>
            <person name="Probst A.J."/>
            <person name="Thomas B.C."/>
            <person name="Singh A."/>
            <person name="Wilkins M.J."/>
            <person name="Karaoz U."/>
            <person name="Brodie E.L."/>
            <person name="Williams K.H."/>
            <person name="Hubbard S.S."/>
            <person name="Banfield J.F."/>
        </authorList>
    </citation>
    <scope>NUCLEOTIDE SEQUENCE [LARGE SCALE GENOMIC DNA]</scope>
</reference>
<organism evidence="2 3">
    <name type="scientific">Candidatus Uhrbacteria bacterium RIFCSPLOWO2_01_FULL_55_36</name>
    <dbReference type="NCBI Taxonomy" id="1802404"/>
    <lineage>
        <taxon>Bacteria</taxon>
        <taxon>Candidatus Uhriibacteriota</taxon>
    </lineage>
</organism>
<evidence type="ECO:0000313" key="3">
    <source>
        <dbReference type="Proteomes" id="UP000177704"/>
    </source>
</evidence>
<accession>A0A1F7V6X8</accession>
<dbReference type="AlphaFoldDB" id="A0A1F7V6X8"/>
<sequence length="157" mass="18018">MADPHTAISWSFPEYERGHRRGGWFVAASLLGMGLCALAIASGNFLFASIIIFIAAVYALQHYRHPLIVDFTIAPDGITLQGRTRPWKEIQTFWMIYEPPEVKNLYFSFKGMRPRLKIPLHDQNPLEVREALLPYLEEDLEQENEPMSDAVGRMLKL</sequence>
<gene>
    <name evidence="2" type="ORF">A3B36_02445</name>
</gene>
<feature type="transmembrane region" description="Helical" evidence="1">
    <location>
        <begin position="24"/>
        <end position="57"/>
    </location>
</feature>
<proteinExistence type="predicted"/>
<evidence type="ECO:0000256" key="1">
    <source>
        <dbReference type="SAM" id="Phobius"/>
    </source>
</evidence>
<keyword evidence="1" id="KW-0812">Transmembrane</keyword>
<dbReference type="Proteomes" id="UP000177704">
    <property type="component" value="Unassembled WGS sequence"/>
</dbReference>
<keyword evidence="1" id="KW-0472">Membrane</keyword>
<keyword evidence="1" id="KW-1133">Transmembrane helix</keyword>